<dbReference type="EMBL" id="JACGCM010001161">
    <property type="protein sequence ID" value="KAF6160579.1"/>
    <property type="molecule type" value="Genomic_DNA"/>
</dbReference>
<evidence type="ECO:0000256" key="1">
    <source>
        <dbReference type="SAM" id="Phobius"/>
    </source>
</evidence>
<evidence type="ECO:0000313" key="2">
    <source>
        <dbReference type="EMBL" id="KAF6160579.1"/>
    </source>
</evidence>
<accession>A0A7J7N055</accession>
<keyword evidence="3" id="KW-1185">Reference proteome</keyword>
<proteinExistence type="predicted"/>
<reference evidence="2 3" key="1">
    <citation type="journal article" date="2020" name="IScience">
        <title>Genome Sequencing of the Endangered Kingdonia uniflora (Circaeasteraceae, Ranunculales) Reveals Potential Mechanisms of Evolutionary Specialization.</title>
        <authorList>
            <person name="Sun Y."/>
            <person name="Deng T."/>
            <person name="Zhang A."/>
            <person name="Moore M.J."/>
            <person name="Landis J.B."/>
            <person name="Lin N."/>
            <person name="Zhang H."/>
            <person name="Zhang X."/>
            <person name="Huang J."/>
            <person name="Zhang X."/>
            <person name="Sun H."/>
            <person name="Wang H."/>
        </authorList>
    </citation>
    <scope>NUCLEOTIDE SEQUENCE [LARGE SCALE GENOMIC DNA]</scope>
    <source>
        <strain evidence="2">TB1705</strain>
        <tissue evidence="2">Leaf</tissue>
    </source>
</reference>
<feature type="transmembrane region" description="Helical" evidence="1">
    <location>
        <begin position="7"/>
        <end position="27"/>
    </location>
</feature>
<gene>
    <name evidence="2" type="ORF">GIB67_019519</name>
</gene>
<name>A0A7J7N055_9MAGN</name>
<keyword evidence="1" id="KW-0812">Transmembrane</keyword>
<dbReference type="Proteomes" id="UP000541444">
    <property type="component" value="Unassembled WGS sequence"/>
</dbReference>
<dbReference type="AlphaFoldDB" id="A0A7J7N055"/>
<keyword evidence="1" id="KW-0472">Membrane</keyword>
<organism evidence="2 3">
    <name type="scientific">Kingdonia uniflora</name>
    <dbReference type="NCBI Taxonomy" id="39325"/>
    <lineage>
        <taxon>Eukaryota</taxon>
        <taxon>Viridiplantae</taxon>
        <taxon>Streptophyta</taxon>
        <taxon>Embryophyta</taxon>
        <taxon>Tracheophyta</taxon>
        <taxon>Spermatophyta</taxon>
        <taxon>Magnoliopsida</taxon>
        <taxon>Ranunculales</taxon>
        <taxon>Circaeasteraceae</taxon>
        <taxon>Kingdonia</taxon>
    </lineage>
</organism>
<comment type="caution">
    <text evidence="2">The sequence shown here is derived from an EMBL/GenBank/DDBJ whole genome shotgun (WGS) entry which is preliminary data.</text>
</comment>
<evidence type="ECO:0000313" key="3">
    <source>
        <dbReference type="Proteomes" id="UP000541444"/>
    </source>
</evidence>
<feature type="transmembrane region" description="Helical" evidence="1">
    <location>
        <begin position="33"/>
        <end position="51"/>
    </location>
</feature>
<keyword evidence="1" id="KW-1133">Transmembrane helix</keyword>
<protein>
    <submittedName>
        <fullName evidence="2">Uncharacterized protein</fullName>
    </submittedName>
</protein>
<sequence>MCTSSVSYLPHLIILYNYFIIIEPHFLNTLHHLYLFIGYYITLVLLYNRSVCHVQ</sequence>